<dbReference type="AlphaFoldDB" id="A0A164SL78"/>
<keyword evidence="2" id="KW-1185">Reference proteome</keyword>
<name>A0A164SL78_9AGAM</name>
<proteinExistence type="predicted"/>
<protein>
    <submittedName>
        <fullName evidence="1">Uncharacterized protein</fullName>
    </submittedName>
</protein>
<accession>A0A164SL78</accession>
<gene>
    <name evidence="1" type="ORF">SISNIDRAFT_487260</name>
</gene>
<evidence type="ECO:0000313" key="1">
    <source>
        <dbReference type="EMBL" id="KZS91593.1"/>
    </source>
</evidence>
<sequence length="241" mass="25699">MGLAEEYSALAAALGAVTSDSDLTIKEVVGAIIDEEARIGKPLAGKEAALLAKENLGAMHLILEEIKEETIVSAERSAPGLRDWHELPDNEARAEEHDSKDDTVLTNPHAQLQAFFQNLLIEAAAQRDDSAMLGNDFHEKEAPGFVGTAASSSDGIVELEGSDADSINIRQLEASRLGCCLATTFDSILSRAPTRARQLSMVASDNLPFQEDWPNVLGPSNSGLESLAVTKILAGLKHLEA</sequence>
<dbReference type="EMBL" id="KV419414">
    <property type="protein sequence ID" value="KZS91593.1"/>
    <property type="molecule type" value="Genomic_DNA"/>
</dbReference>
<dbReference type="Proteomes" id="UP000076722">
    <property type="component" value="Unassembled WGS sequence"/>
</dbReference>
<evidence type="ECO:0000313" key="2">
    <source>
        <dbReference type="Proteomes" id="UP000076722"/>
    </source>
</evidence>
<reference evidence="1 2" key="1">
    <citation type="journal article" date="2016" name="Mol. Biol. Evol.">
        <title>Comparative Genomics of Early-Diverging Mushroom-Forming Fungi Provides Insights into the Origins of Lignocellulose Decay Capabilities.</title>
        <authorList>
            <person name="Nagy L.G."/>
            <person name="Riley R."/>
            <person name="Tritt A."/>
            <person name="Adam C."/>
            <person name="Daum C."/>
            <person name="Floudas D."/>
            <person name="Sun H."/>
            <person name="Yadav J.S."/>
            <person name="Pangilinan J."/>
            <person name="Larsson K.H."/>
            <person name="Matsuura K."/>
            <person name="Barry K."/>
            <person name="Labutti K."/>
            <person name="Kuo R."/>
            <person name="Ohm R.A."/>
            <person name="Bhattacharya S.S."/>
            <person name="Shirouzu T."/>
            <person name="Yoshinaga Y."/>
            <person name="Martin F.M."/>
            <person name="Grigoriev I.V."/>
            <person name="Hibbett D.S."/>
        </authorList>
    </citation>
    <scope>NUCLEOTIDE SEQUENCE [LARGE SCALE GENOMIC DNA]</scope>
    <source>
        <strain evidence="1 2">HHB9708</strain>
    </source>
</reference>
<organism evidence="1 2">
    <name type="scientific">Sistotremastrum niveocremeum HHB9708</name>
    <dbReference type="NCBI Taxonomy" id="1314777"/>
    <lineage>
        <taxon>Eukaryota</taxon>
        <taxon>Fungi</taxon>
        <taxon>Dikarya</taxon>
        <taxon>Basidiomycota</taxon>
        <taxon>Agaricomycotina</taxon>
        <taxon>Agaricomycetes</taxon>
        <taxon>Sistotremastrales</taxon>
        <taxon>Sistotremastraceae</taxon>
        <taxon>Sertulicium</taxon>
        <taxon>Sertulicium niveocremeum</taxon>
    </lineage>
</organism>